<dbReference type="CDD" id="cd03450">
    <property type="entry name" value="NodN"/>
    <property type="match status" value="1"/>
</dbReference>
<dbReference type="PANTHER" id="PTHR42993">
    <property type="entry name" value="MAOC-LIKE DEHYDRATASE DOMAIN-CONTAINING PROTEIN"/>
    <property type="match status" value="1"/>
</dbReference>
<dbReference type="InterPro" id="IPR029069">
    <property type="entry name" value="HotDog_dom_sf"/>
</dbReference>
<dbReference type="PANTHER" id="PTHR42993:SF1">
    <property type="entry name" value="MAOC-LIKE DEHYDRATASE DOMAIN-CONTAINING PROTEIN"/>
    <property type="match status" value="1"/>
</dbReference>
<dbReference type="Proteomes" id="UP000199417">
    <property type="component" value="Unassembled WGS sequence"/>
</dbReference>
<evidence type="ECO:0000256" key="1">
    <source>
        <dbReference type="ARBA" id="ARBA00005254"/>
    </source>
</evidence>
<dbReference type="SUPFAM" id="SSF54637">
    <property type="entry name" value="Thioesterase/thiol ester dehydrase-isomerase"/>
    <property type="match status" value="1"/>
</dbReference>
<keyword evidence="4" id="KW-1185">Reference proteome</keyword>
<accession>A0A1G7E6P7</accession>
<sequence>MTEGTVTELTKRGRTITGGTTFGSLDELRTAAGTDLGTSDWVSVTQDRIDTFAECTEDRQWIHTDPVRAAEGPFGGTIGHGYLTLSLLSRFLEDIIRVENVTAAVNYGLDRVRFPAPVPAGARVRAHGKLTAVDEVPGGVQVLLKVTVECEGAAKPVCIAETLARFLA</sequence>
<dbReference type="Pfam" id="PF01575">
    <property type="entry name" value="MaoC_dehydratas"/>
    <property type="match status" value="1"/>
</dbReference>
<evidence type="ECO:0000313" key="4">
    <source>
        <dbReference type="Proteomes" id="UP000199417"/>
    </source>
</evidence>
<gene>
    <name evidence="3" type="ORF">SAMN05444580_12256</name>
</gene>
<dbReference type="RefSeq" id="WP_083577581.1">
    <property type="nucleotide sequence ID" value="NZ_FNAB01000022.1"/>
</dbReference>
<proteinExistence type="inferred from homology"/>
<name>A0A1G7E6P7_9NOCA</name>
<protein>
    <submittedName>
        <fullName evidence="3">Acyl dehydratase</fullName>
    </submittedName>
</protein>
<evidence type="ECO:0000313" key="3">
    <source>
        <dbReference type="EMBL" id="SDE59136.1"/>
    </source>
</evidence>
<dbReference type="EMBL" id="FNAB01000022">
    <property type="protein sequence ID" value="SDE59136.1"/>
    <property type="molecule type" value="Genomic_DNA"/>
</dbReference>
<dbReference type="STRING" id="168276.SAMN05444580_12256"/>
<reference evidence="3 4" key="1">
    <citation type="submission" date="2016-10" db="EMBL/GenBank/DDBJ databases">
        <authorList>
            <person name="de Groot N.N."/>
        </authorList>
    </citation>
    <scope>NUCLEOTIDE SEQUENCE [LARGE SCALE GENOMIC DNA]</scope>
    <source>
        <strain evidence="3 4">JCM 11308</strain>
    </source>
</reference>
<comment type="similarity">
    <text evidence="1">Belongs to the enoyl-CoA hydratase/isomerase family.</text>
</comment>
<dbReference type="InterPro" id="IPR039375">
    <property type="entry name" value="NodN-like"/>
</dbReference>
<organism evidence="3 4">
    <name type="scientific">Rhodococcus tukisamuensis</name>
    <dbReference type="NCBI Taxonomy" id="168276"/>
    <lineage>
        <taxon>Bacteria</taxon>
        <taxon>Bacillati</taxon>
        <taxon>Actinomycetota</taxon>
        <taxon>Actinomycetes</taxon>
        <taxon>Mycobacteriales</taxon>
        <taxon>Nocardiaceae</taxon>
        <taxon>Rhodococcus</taxon>
    </lineage>
</organism>
<feature type="domain" description="MaoC-like" evidence="2">
    <location>
        <begin position="30"/>
        <end position="139"/>
    </location>
</feature>
<dbReference type="Gene3D" id="3.10.129.10">
    <property type="entry name" value="Hotdog Thioesterase"/>
    <property type="match status" value="1"/>
</dbReference>
<evidence type="ECO:0000259" key="2">
    <source>
        <dbReference type="Pfam" id="PF01575"/>
    </source>
</evidence>
<dbReference type="AlphaFoldDB" id="A0A1G7E6P7"/>
<dbReference type="InterPro" id="IPR002539">
    <property type="entry name" value="MaoC-like_dom"/>
</dbReference>